<gene>
    <name evidence="3" type="ORF">BU26DRAFT_556034</name>
</gene>
<feature type="compositionally biased region" description="Polar residues" evidence="1">
    <location>
        <begin position="129"/>
        <end position="140"/>
    </location>
</feature>
<name>A0A6A6HTN0_9PLEO</name>
<feature type="chain" id="PRO_5025578579" evidence="2">
    <location>
        <begin position="27"/>
        <end position="216"/>
    </location>
</feature>
<evidence type="ECO:0000313" key="3">
    <source>
        <dbReference type="EMBL" id="KAF2241525.1"/>
    </source>
</evidence>
<keyword evidence="4" id="KW-1185">Reference proteome</keyword>
<dbReference type="AlphaFoldDB" id="A0A6A6HTN0"/>
<sequence>MCDDLSYAPVARRVLLILVTCCNTDAALCDGASPSNRHDAHDATGFCSCAATPTATESSHPQLRAKSNDDTVASSTGASPWPTIRNFCHGIASATSATSAHQRAHKPTTKARDSATQAPSTIHRPPPASQTRQFASSVSRASHFVPTSPIPFAHSGAGRGVSTEMLREHISKYRRLVRGVLESDGVSRTVPRRATRIQAMKPRAAEGSMDGDSAES</sequence>
<accession>A0A6A6HTN0</accession>
<reference evidence="3" key="1">
    <citation type="journal article" date="2020" name="Stud. Mycol.">
        <title>101 Dothideomycetes genomes: a test case for predicting lifestyles and emergence of pathogens.</title>
        <authorList>
            <person name="Haridas S."/>
            <person name="Albert R."/>
            <person name="Binder M."/>
            <person name="Bloem J."/>
            <person name="Labutti K."/>
            <person name="Salamov A."/>
            <person name="Andreopoulos B."/>
            <person name="Baker S."/>
            <person name="Barry K."/>
            <person name="Bills G."/>
            <person name="Bluhm B."/>
            <person name="Cannon C."/>
            <person name="Castanera R."/>
            <person name="Culley D."/>
            <person name="Daum C."/>
            <person name="Ezra D."/>
            <person name="Gonzalez J."/>
            <person name="Henrissat B."/>
            <person name="Kuo A."/>
            <person name="Liang C."/>
            <person name="Lipzen A."/>
            <person name="Lutzoni F."/>
            <person name="Magnuson J."/>
            <person name="Mondo S."/>
            <person name="Nolan M."/>
            <person name="Ohm R."/>
            <person name="Pangilinan J."/>
            <person name="Park H.-J."/>
            <person name="Ramirez L."/>
            <person name="Alfaro M."/>
            <person name="Sun H."/>
            <person name="Tritt A."/>
            <person name="Yoshinaga Y."/>
            <person name="Zwiers L.-H."/>
            <person name="Turgeon B."/>
            <person name="Goodwin S."/>
            <person name="Spatafora J."/>
            <person name="Crous P."/>
            <person name="Grigoriev I."/>
        </authorList>
    </citation>
    <scope>NUCLEOTIDE SEQUENCE</scope>
    <source>
        <strain evidence="3">CBS 122368</strain>
    </source>
</reference>
<organism evidence="3 4">
    <name type="scientific">Trematosphaeria pertusa</name>
    <dbReference type="NCBI Taxonomy" id="390896"/>
    <lineage>
        <taxon>Eukaryota</taxon>
        <taxon>Fungi</taxon>
        <taxon>Dikarya</taxon>
        <taxon>Ascomycota</taxon>
        <taxon>Pezizomycotina</taxon>
        <taxon>Dothideomycetes</taxon>
        <taxon>Pleosporomycetidae</taxon>
        <taxon>Pleosporales</taxon>
        <taxon>Massarineae</taxon>
        <taxon>Trematosphaeriaceae</taxon>
        <taxon>Trematosphaeria</taxon>
    </lineage>
</organism>
<feature type="region of interest" description="Disordered" evidence="1">
    <location>
        <begin position="95"/>
        <end position="159"/>
    </location>
</feature>
<evidence type="ECO:0000256" key="1">
    <source>
        <dbReference type="SAM" id="MobiDB-lite"/>
    </source>
</evidence>
<dbReference type="EMBL" id="ML987211">
    <property type="protein sequence ID" value="KAF2241525.1"/>
    <property type="molecule type" value="Genomic_DNA"/>
</dbReference>
<proteinExistence type="predicted"/>
<feature type="signal peptide" evidence="2">
    <location>
        <begin position="1"/>
        <end position="26"/>
    </location>
</feature>
<protein>
    <submittedName>
        <fullName evidence="3">Uncharacterized protein</fullName>
    </submittedName>
</protein>
<keyword evidence="2" id="KW-0732">Signal</keyword>
<evidence type="ECO:0000313" key="4">
    <source>
        <dbReference type="Proteomes" id="UP000800094"/>
    </source>
</evidence>
<dbReference type="GeneID" id="54585686"/>
<dbReference type="RefSeq" id="XP_033676529.1">
    <property type="nucleotide sequence ID" value="XM_033832356.1"/>
</dbReference>
<evidence type="ECO:0000256" key="2">
    <source>
        <dbReference type="SAM" id="SignalP"/>
    </source>
</evidence>
<dbReference type="Proteomes" id="UP000800094">
    <property type="component" value="Unassembled WGS sequence"/>
</dbReference>
<feature type="region of interest" description="Disordered" evidence="1">
    <location>
        <begin position="58"/>
        <end position="78"/>
    </location>
</feature>